<evidence type="ECO:0000313" key="2">
    <source>
        <dbReference type="EMBL" id="NKE71218.1"/>
    </source>
</evidence>
<comment type="caution">
    <text evidence="2">The sequence shown here is derived from an EMBL/GenBank/DDBJ whole genome shotgun (WGS) entry which is preliminary data.</text>
</comment>
<accession>A0A7X6DPX3</accession>
<dbReference type="SUPFAM" id="SSF48452">
    <property type="entry name" value="TPR-like"/>
    <property type="match status" value="1"/>
</dbReference>
<keyword evidence="1" id="KW-0732">Signal</keyword>
<keyword evidence="3" id="KW-1185">Reference proteome</keyword>
<dbReference type="RefSeq" id="WP_168059653.1">
    <property type="nucleotide sequence ID" value="NZ_VTOW01000002.1"/>
</dbReference>
<dbReference type="AlphaFoldDB" id="A0A7X6DPX3"/>
<dbReference type="InterPro" id="IPR011990">
    <property type="entry name" value="TPR-like_helical_dom_sf"/>
</dbReference>
<proteinExistence type="predicted"/>
<evidence type="ECO:0000313" key="3">
    <source>
        <dbReference type="Proteomes" id="UP000534783"/>
    </source>
</evidence>
<organism evidence="2 3">
    <name type="scientific">Candidatus Manganitrophus noduliformans</name>
    <dbReference type="NCBI Taxonomy" id="2606439"/>
    <lineage>
        <taxon>Bacteria</taxon>
        <taxon>Pseudomonadati</taxon>
        <taxon>Nitrospirota</taxon>
        <taxon>Nitrospiria</taxon>
        <taxon>Candidatus Troglogloeales</taxon>
        <taxon>Candidatus Manganitrophaceae</taxon>
        <taxon>Candidatus Manganitrophus</taxon>
    </lineage>
</organism>
<evidence type="ECO:0000256" key="1">
    <source>
        <dbReference type="SAM" id="SignalP"/>
    </source>
</evidence>
<reference evidence="2 3" key="1">
    <citation type="journal article" date="2020" name="Nature">
        <title>Bacterial chemolithoautotrophy via manganese oxidation.</title>
        <authorList>
            <person name="Yu H."/>
            <person name="Leadbetter J.R."/>
        </authorList>
    </citation>
    <scope>NUCLEOTIDE SEQUENCE [LARGE SCALE GENOMIC DNA]</scope>
    <source>
        <strain evidence="2 3">Mn-1</strain>
    </source>
</reference>
<dbReference type="Gene3D" id="1.25.40.10">
    <property type="entry name" value="Tetratricopeptide repeat domain"/>
    <property type="match status" value="1"/>
</dbReference>
<feature type="chain" id="PRO_5031063484" description="Tetratricopeptide repeat protein" evidence="1">
    <location>
        <begin position="26"/>
        <end position="235"/>
    </location>
</feature>
<protein>
    <recommendedName>
        <fullName evidence="4">Tetratricopeptide repeat protein</fullName>
    </recommendedName>
</protein>
<dbReference type="Proteomes" id="UP000534783">
    <property type="component" value="Unassembled WGS sequence"/>
</dbReference>
<dbReference type="EMBL" id="VTOW01000002">
    <property type="protein sequence ID" value="NKE71218.1"/>
    <property type="molecule type" value="Genomic_DNA"/>
</dbReference>
<gene>
    <name evidence="2" type="ORF">MNODULE_10765</name>
</gene>
<name>A0A7X6DPX3_9BACT</name>
<evidence type="ECO:0008006" key="4">
    <source>
        <dbReference type="Google" id="ProtNLM"/>
    </source>
</evidence>
<feature type="signal peptide" evidence="1">
    <location>
        <begin position="1"/>
        <end position="25"/>
    </location>
</feature>
<sequence>MFKIIFKTGLWILLSFCLQTGIALASHYVDQIEAALSDEVGDQVGPKLGRGLSEEDKAYAYFLLAVYKHDPAAREKAEEAYAHLNTPASEAYLGTIEMLKARDLEGGFFRIFKKKRLVQEGIEKLDHAVKAHPDDPQVRIVRAIAYLRVPSYFGKFEEGLADMEKVIRWIEEGKLNVPEEELLFRDRSSLYYYAGQYYLKKGERKKAKEMFSKATGSTFHTPFAVASRKRIGALS</sequence>